<gene>
    <name evidence="9" type="primary">EOG090X0G8U</name>
</gene>
<protein>
    <recommendedName>
        <fullName evidence="6">DNA replication complex GINS protein PSF3</fullName>
    </recommendedName>
</protein>
<dbReference type="InterPro" id="IPR055221">
    <property type="entry name" value="PSF3_N"/>
</dbReference>
<evidence type="ECO:0000256" key="4">
    <source>
        <dbReference type="ARBA" id="ARBA00023242"/>
    </source>
</evidence>
<dbReference type="SUPFAM" id="SSF158573">
    <property type="entry name" value="GINS helical bundle-like"/>
    <property type="match status" value="1"/>
</dbReference>
<comment type="subunit">
    <text evidence="6">Component of the GINS complex.</text>
</comment>
<comment type="similarity">
    <text evidence="2 6">Belongs to the GINS3/PSF3 family.</text>
</comment>
<evidence type="ECO:0000256" key="2">
    <source>
        <dbReference type="ARBA" id="ARBA00006343"/>
    </source>
</evidence>
<feature type="domain" description="DNA replication complex GINS protein PSF3 N-terminal" evidence="8">
    <location>
        <begin position="39"/>
        <end position="90"/>
    </location>
</feature>
<comment type="subcellular location">
    <subcellularLocation>
        <location evidence="1 6">Nucleus</location>
    </subcellularLocation>
</comment>
<dbReference type="EMBL" id="LR003642">
    <property type="protein sequence ID" value="SVE73261.1"/>
    <property type="molecule type" value="mRNA"/>
</dbReference>
<evidence type="ECO:0000256" key="5">
    <source>
        <dbReference type="ARBA" id="ARBA00045258"/>
    </source>
</evidence>
<name>A0A4Y7LWG2_9CRUS</name>
<evidence type="ECO:0000256" key="1">
    <source>
        <dbReference type="ARBA" id="ARBA00004123"/>
    </source>
</evidence>
<dbReference type="InterPro" id="IPR036224">
    <property type="entry name" value="GINS_bundle-like_dom_sf"/>
</dbReference>
<dbReference type="CDD" id="cd11713">
    <property type="entry name" value="GINS_A_psf3"/>
    <property type="match status" value="1"/>
</dbReference>
<feature type="domain" description="GINS subunit" evidence="7">
    <location>
        <begin position="125"/>
        <end position="221"/>
    </location>
</feature>
<sequence>MAARLAGDYTCFGSVSMTELANTDNSNQLLRPNYSPCYFSIEDIVLQDVKVSCKFEVAVPKLGMLDQSADDQDLKQGSKVELPFWMVPTLHAKKVITFEIPRHYKVNYRYLISVLRNHIQVIIKSKLRQILQADSIVVDLHKWGPYFYDLGLHVANLEIKDSPDIKKSLVETLLNRLRQIMDMSQHSAHHETVHIIANLDELERKLFSVGQLSFRSYKEWVRRESSKINTAALVASHRKRKFAEVTV</sequence>
<dbReference type="InterPro" id="IPR038437">
    <property type="entry name" value="GINS_Psf3_sf"/>
</dbReference>
<dbReference type="GO" id="GO:1902975">
    <property type="term" value="P:mitotic DNA replication initiation"/>
    <property type="evidence" value="ECO:0007669"/>
    <property type="project" value="TreeGrafter"/>
</dbReference>
<dbReference type="Pfam" id="PF22466">
    <property type="entry name" value="PSF3_N"/>
    <property type="match status" value="1"/>
</dbReference>
<evidence type="ECO:0000256" key="6">
    <source>
        <dbReference type="RuleBase" id="RU367161"/>
    </source>
</evidence>
<dbReference type="Pfam" id="PF05916">
    <property type="entry name" value="Sld5"/>
    <property type="match status" value="1"/>
</dbReference>
<evidence type="ECO:0000313" key="9">
    <source>
        <dbReference type="EMBL" id="SVE73261.1"/>
    </source>
</evidence>
<accession>A0A4Y7LWG2</accession>
<reference evidence="9" key="1">
    <citation type="submission" date="2018-08" db="EMBL/GenBank/DDBJ databases">
        <authorList>
            <person name="Cornetti L."/>
        </authorList>
    </citation>
    <scope>NUCLEOTIDE SEQUENCE</scope>
    <source>
        <strain evidence="9">OM-SAIQ-clone2</strain>
    </source>
</reference>
<dbReference type="CDD" id="cd21693">
    <property type="entry name" value="GINS_B_Psf3"/>
    <property type="match status" value="1"/>
</dbReference>
<dbReference type="AlphaFoldDB" id="A0A4Y7LWG2"/>
<keyword evidence="4 6" id="KW-0539">Nucleus</keyword>
<evidence type="ECO:0000256" key="3">
    <source>
        <dbReference type="ARBA" id="ARBA00022705"/>
    </source>
</evidence>
<dbReference type="Gene3D" id="1.20.58.2050">
    <property type="match status" value="1"/>
</dbReference>
<comment type="function">
    <text evidence="6">The GINS complex plays an essential role in the initiation of DNA replication.</text>
</comment>
<dbReference type="GO" id="GO:0000811">
    <property type="term" value="C:GINS complex"/>
    <property type="evidence" value="ECO:0007669"/>
    <property type="project" value="UniProtKB-UniRule"/>
</dbReference>
<evidence type="ECO:0000259" key="8">
    <source>
        <dbReference type="Pfam" id="PF22466"/>
    </source>
</evidence>
<dbReference type="InterPro" id="IPR010492">
    <property type="entry name" value="GINS_Psf3"/>
</dbReference>
<organism evidence="9">
    <name type="scientific">Ceriodaphnia reticulata</name>
    <dbReference type="NCBI Taxonomy" id="302197"/>
    <lineage>
        <taxon>Eukaryota</taxon>
        <taxon>Metazoa</taxon>
        <taxon>Ecdysozoa</taxon>
        <taxon>Arthropoda</taxon>
        <taxon>Crustacea</taxon>
        <taxon>Branchiopoda</taxon>
        <taxon>Diplostraca</taxon>
        <taxon>Cladocera</taxon>
        <taxon>Anomopoda</taxon>
        <taxon>Daphniidae</taxon>
        <taxon>Ceriodaphnia</taxon>
    </lineage>
</organism>
<dbReference type="InterPro" id="IPR021151">
    <property type="entry name" value="GINS_A"/>
</dbReference>
<dbReference type="PANTHER" id="PTHR22768:SF0">
    <property type="entry name" value="DNA REPLICATION COMPLEX GINS PROTEIN PSF3"/>
    <property type="match status" value="1"/>
</dbReference>
<evidence type="ECO:0000259" key="7">
    <source>
        <dbReference type="Pfam" id="PF05916"/>
    </source>
</evidence>
<comment type="function">
    <text evidence="5">Required for correct functioning of the GINS complex, a complex that plays an essential role in the initiation of DNA replication, and progression of DNA replication forks. GINS complex is a core component of CDC45-MCM-GINS (CMG) helicase, the molecular machine that unwinds template DNA during replication, and around which the replisome is built.</text>
</comment>
<keyword evidence="3 6" id="KW-0235">DNA replication</keyword>
<dbReference type="PANTHER" id="PTHR22768">
    <property type="entry name" value="DNA REPLICATION COMPLEX GINS PROTEIN PSF3"/>
    <property type="match status" value="1"/>
</dbReference>
<dbReference type="SUPFAM" id="SSF160059">
    <property type="entry name" value="PriA/YqbF domain"/>
    <property type="match status" value="1"/>
</dbReference>
<proteinExistence type="evidence at transcript level"/>